<feature type="domain" description="FAD dependent oxidoreductase" evidence="1">
    <location>
        <begin position="7"/>
        <end position="52"/>
    </location>
</feature>
<organism evidence="2 3">
    <name type="scientific">Streptomyces antimycoticus</name>
    <dbReference type="NCBI Taxonomy" id="68175"/>
    <lineage>
        <taxon>Bacteria</taxon>
        <taxon>Bacillati</taxon>
        <taxon>Actinomycetota</taxon>
        <taxon>Actinomycetes</taxon>
        <taxon>Kitasatosporales</taxon>
        <taxon>Streptomycetaceae</taxon>
        <taxon>Streptomyces</taxon>
        <taxon>Streptomyces violaceusniger group</taxon>
    </lineage>
</organism>
<keyword evidence="3" id="KW-1185">Reference proteome</keyword>
<evidence type="ECO:0000313" key="2">
    <source>
        <dbReference type="EMBL" id="GDY46751.1"/>
    </source>
</evidence>
<evidence type="ECO:0000259" key="1">
    <source>
        <dbReference type="Pfam" id="PF01266"/>
    </source>
</evidence>
<name>A0A4D4KC80_9ACTN</name>
<dbReference type="Gene3D" id="3.50.50.60">
    <property type="entry name" value="FAD/NAD(P)-binding domain"/>
    <property type="match status" value="1"/>
</dbReference>
<sequence length="57" mass="5934">MGVAMYDVIVVGARISGASTAMLLARAGYRVLLLDRAKFPGGKGAATNLVHPREFSG</sequence>
<dbReference type="Proteomes" id="UP000299290">
    <property type="component" value="Unassembled WGS sequence"/>
</dbReference>
<evidence type="ECO:0000313" key="3">
    <source>
        <dbReference type="Proteomes" id="UP000299290"/>
    </source>
</evidence>
<proteinExistence type="predicted"/>
<dbReference type="InterPro" id="IPR006076">
    <property type="entry name" value="FAD-dep_OxRdtase"/>
</dbReference>
<dbReference type="EMBL" id="BJHV01000001">
    <property type="protein sequence ID" value="GDY46751.1"/>
    <property type="molecule type" value="Genomic_DNA"/>
</dbReference>
<accession>A0A4D4KC80</accession>
<dbReference type="Pfam" id="PF01266">
    <property type="entry name" value="DAO"/>
    <property type="match status" value="1"/>
</dbReference>
<dbReference type="InterPro" id="IPR036188">
    <property type="entry name" value="FAD/NAD-bd_sf"/>
</dbReference>
<reference evidence="2 3" key="1">
    <citation type="journal article" date="2020" name="Int. J. Syst. Evol. Microbiol.">
        <title>Reclassification of Streptomyces castelarensis and Streptomyces sporoclivatus as later heterotypic synonyms of Streptomyces antimycoticus.</title>
        <authorList>
            <person name="Komaki H."/>
            <person name="Tamura T."/>
        </authorList>
    </citation>
    <scope>NUCLEOTIDE SEQUENCE [LARGE SCALE GENOMIC DNA]</scope>
    <source>
        <strain evidence="2 3">NBRC 12839</strain>
    </source>
</reference>
<comment type="caution">
    <text evidence="2">The sequence shown here is derived from an EMBL/GenBank/DDBJ whole genome shotgun (WGS) entry which is preliminary data.</text>
</comment>
<gene>
    <name evidence="2" type="ORF">SANT12839_076330</name>
</gene>
<dbReference type="SUPFAM" id="SSF51905">
    <property type="entry name" value="FAD/NAD(P)-binding domain"/>
    <property type="match status" value="1"/>
</dbReference>
<protein>
    <recommendedName>
        <fullName evidence="1">FAD dependent oxidoreductase domain-containing protein</fullName>
    </recommendedName>
</protein>
<dbReference type="AlphaFoldDB" id="A0A4D4KC80"/>